<organism evidence="2 3">
    <name type="scientific">Rhynchophorus ferrugineus</name>
    <name type="common">Red palm weevil</name>
    <name type="synonym">Curculio ferrugineus</name>
    <dbReference type="NCBI Taxonomy" id="354439"/>
    <lineage>
        <taxon>Eukaryota</taxon>
        <taxon>Metazoa</taxon>
        <taxon>Ecdysozoa</taxon>
        <taxon>Arthropoda</taxon>
        <taxon>Hexapoda</taxon>
        <taxon>Insecta</taxon>
        <taxon>Pterygota</taxon>
        <taxon>Neoptera</taxon>
        <taxon>Endopterygota</taxon>
        <taxon>Coleoptera</taxon>
        <taxon>Polyphaga</taxon>
        <taxon>Cucujiformia</taxon>
        <taxon>Curculionidae</taxon>
        <taxon>Dryophthorinae</taxon>
        <taxon>Rhynchophorus</taxon>
    </lineage>
</organism>
<protein>
    <recommendedName>
        <fullName evidence="1">Bacterial Ig-like domain-containing protein</fullName>
    </recommendedName>
</protein>
<dbReference type="Pfam" id="PF19077">
    <property type="entry name" value="Big_13"/>
    <property type="match status" value="5"/>
</dbReference>
<feature type="domain" description="Bacterial Ig-like" evidence="1">
    <location>
        <begin position="117"/>
        <end position="203"/>
    </location>
</feature>
<evidence type="ECO:0000259" key="1">
    <source>
        <dbReference type="Pfam" id="PF19077"/>
    </source>
</evidence>
<reference evidence="2" key="1">
    <citation type="submission" date="2020-08" db="EMBL/GenBank/DDBJ databases">
        <title>Genome sequencing and assembly of the red palm weevil Rhynchophorus ferrugineus.</title>
        <authorList>
            <person name="Dias G.B."/>
            <person name="Bergman C.M."/>
            <person name="Manee M."/>
        </authorList>
    </citation>
    <scope>NUCLEOTIDE SEQUENCE</scope>
    <source>
        <strain evidence="2">AA-2017</strain>
        <tissue evidence="2">Whole larva</tissue>
    </source>
</reference>
<dbReference type="NCBIfam" id="NF033510">
    <property type="entry name" value="Ca_tandemer"/>
    <property type="match status" value="1"/>
</dbReference>
<dbReference type="Proteomes" id="UP000625711">
    <property type="component" value="Unassembled WGS sequence"/>
</dbReference>
<dbReference type="InterPro" id="IPR013783">
    <property type="entry name" value="Ig-like_fold"/>
</dbReference>
<comment type="caution">
    <text evidence="2">The sequence shown here is derived from an EMBL/GenBank/DDBJ whole genome shotgun (WGS) entry which is preliminary data.</text>
</comment>
<dbReference type="Gene3D" id="2.60.40.10">
    <property type="entry name" value="Immunoglobulins"/>
    <property type="match status" value="7"/>
</dbReference>
<feature type="non-terminal residue" evidence="2">
    <location>
        <position position="770"/>
    </location>
</feature>
<keyword evidence="3" id="KW-1185">Reference proteome</keyword>
<evidence type="ECO:0000313" key="3">
    <source>
        <dbReference type="Proteomes" id="UP000625711"/>
    </source>
</evidence>
<feature type="domain" description="Bacterial Ig-like" evidence="1">
    <location>
        <begin position="551"/>
        <end position="637"/>
    </location>
</feature>
<feature type="non-terminal residue" evidence="2">
    <location>
        <position position="1"/>
    </location>
</feature>
<sequence>VDNVEYVTGVLAEGDYTNDRTPTVNGTGAEPGALITLKDTDGNVLGTATADSTGAWSVEPTVANQLADGAYTLQVTQTDAAGNESVPVTFDLNVDATAPTQSTVISGVADDVAPVVGNVDNNGYTNDQSPTISGTISAALASNEKVVVLRDGVVIGEATVNGTDWTYADSGLSDGTQYQYTARVEDTAGNRGGDSNSYVINVDSSVPTQTVEILTATDNVDPVQADLPSGSTTNDSTPTLNGTVSAELAANEVIAVYRDGVKVGTATIASGSTSWTYTDGGLSNGASYTYTARVEDASGQQGSVSNDFALSFVTDGSSNTATIDAIVDDVAPVEGTVANNGYTNDLDPLLQGSLATALATGETVVVYRDGVELGTATVSGTSWSYQDSGLVTGEDYSYTVAVKSAAGIAGAESTAYVINTDNVAPGQTVTISEVVDNKDPVTGVISNGGVTNDDTPEIKGTLSEVLAAGEVVVVYRNGVSIGEATVTGTAWTFADASLGSGETYTYTAQVKDLAGNTSSLSNDYSIVTNFDGASQTTNILRIVDNVDPTQGVVSNNGFTNDTTPTLEGSIGSALNTGDVVVIKRDGTEIGTATVTGTSWTYTDSLSADGSYSYTAVVRNNVGVEGAPSSAYAITLDTVAPEATAVIVDYTDDYAPQTGNYGTGTTTNDTSPSLNISVTGTVATNEVVAVYRDGVKIGNATHISGSTYQFADNSLVNGTTYSYTTRVEDAAGNKGSESAAFTLTVDTTAASQLVITEVVDNVEYVTGVLAE</sequence>
<feature type="domain" description="Bacterial Ig-like" evidence="1">
    <location>
        <begin position="438"/>
        <end position="521"/>
    </location>
</feature>
<dbReference type="EMBL" id="JAACXV010011291">
    <property type="protein sequence ID" value="KAF7275112.1"/>
    <property type="molecule type" value="Genomic_DNA"/>
</dbReference>
<proteinExistence type="predicted"/>
<gene>
    <name evidence="2" type="ORF">GWI33_012173</name>
</gene>
<dbReference type="AlphaFoldDB" id="A0A834IJB2"/>
<dbReference type="OrthoDB" id="10674691at2759"/>
<feature type="domain" description="Bacterial Ig-like" evidence="1">
    <location>
        <begin position="655"/>
        <end position="746"/>
    </location>
</feature>
<accession>A0A834IJB2</accession>
<name>A0A834IJB2_RHYFE</name>
<evidence type="ECO:0000313" key="2">
    <source>
        <dbReference type="EMBL" id="KAF7275112.1"/>
    </source>
</evidence>
<feature type="domain" description="Bacterial Ig-like" evidence="1">
    <location>
        <begin position="8"/>
        <end position="95"/>
    </location>
</feature>
<dbReference type="InterPro" id="IPR044016">
    <property type="entry name" value="Big_13"/>
</dbReference>